<evidence type="ECO:0000313" key="2">
    <source>
        <dbReference type="EMBL" id="PLT43993.1"/>
    </source>
</evidence>
<comment type="caution">
    <text evidence="2">The sequence shown here is derived from an EMBL/GenBank/DDBJ whole genome shotgun (WGS) entry which is preliminary data.</text>
</comment>
<feature type="compositionally biased region" description="Basic and acidic residues" evidence="1">
    <location>
        <begin position="1"/>
        <end position="11"/>
    </location>
</feature>
<organism evidence="2 3">
    <name type="scientific">Paenibacillus pasadenensis</name>
    <dbReference type="NCBI Taxonomy" id="217090"/>
    <lineage>
        <taxon>Bacteria</taxon>
        <taxon>Bacillati</taxon>
        <taxon>Bacillota</taxon>
        <taxon>Bacilli</taxon>
        <taxon>Bacillales</taxon>
        <taxon>Paenibacillaceae</taxon>
        <taxon>Paenibacillus</taxon>
    </lineage>
</organism>
<sequence>MLERLAARPHELPPFGRQNDGKAPRSRAKKIRAGGGVRF</sequence>
<evidence type="ECO:0000313" key="3">
    <source>
        <dbReference type="Proteomes" id="UP000234789"/>
    </source>
</evidence>
<evidence type="ECO:0000256" key="1">
    <source>
        <dbReference type="SAM" id="MobiDB-lite"/>
    </source>
</evidence>
<dbReference type="EMBL" id="NFEZ01000004">
    <property type="protein sequence ID" value="PLT43993.1"/>
    <property type="molecule type" value="Genomic_DNA"/>
</dbReference>
<name>A0A2N5N0Y7_9BACL</name>
<gene>
    <name evidence="2" type="ORF">B8V81_2424</name>
</gene>
<protein>
    <submittedName>
        <fullName evidence="2">Uncharacterized protein</fullName>
    </submittedName>
</protein>
<reference evidence="2 3" key="1">
    <citation type="submission" date="2017-05" db="EMBL/GenBank/DDBJ databases">
        <title>Functional genome analysis of Paenibacillus pasadenensis strain R16: insights on endophytic life style and antifungal activity.</title>
        <authorList>
            <person name="Passera A."/>
            <person name="Marcolungo L."/>
            <person name="Casati P."/>
            <person name="Brasca M."/>
            <person name="Quaglino F."/>
            <person name="Delledonne M."/>
        </authorList>
    </citation>
    <scope>NUCLEOTIDE SEQUENCE [LARGE SCALE GENOMIC DNA]</scope>
    <source>
        <strain evidence="2 3">R16</strain>
    </source>
</reference>
<keyword evidence="3" id="KW-1185">Reference proteome</keyword>
<dbReference type="Proteomes" id="UP000234789">
    <property type="component" value="Unassembled WGS sequence"/>
</dbReference>
<accession>A0A2N5N0Y7</accession>
<dbReference type="AlphaFoldDB" id="A0A2N5N0Y7"/>
<feature type="region of interest" description="Disordered" evidence="1">
    <location>
        <begin position="1"/>
        <end position="39"/>
    </location>
</feature>
<proteinExistence type="predicted"/>